<sequence>MERMKAVKTLVVFMGVLLVLGLALLGYGMYSKAGRVVKPSAPAVATASAVSPVAAPAVVPVVVGSFGSVGLGQPEGSRIAASHLNGPVLVLTVVEGGLPDRVILLDTAAGGAILGQVSVQGSPAAAASAPVPVVPVAK</sequence>
<organism evidence="1 2">
    <name type="scientific">Insolitispirillum peregrinum</name>
    <dbReference type="NCBI Taxonomy" id="80876"/>
    <lineage>
        <taxon>Bacteria</taxon>
        <taxon>Pseudomonadati</taxon>
        <taxon>Pseudomonadota</taxon>
        <taxon>Alphaproteobacteria</taxon>
        <taxon>Rhodospirillales</taxon>
        <taxon>Novispirillaceae</taxon>
        <taxon>Insolitispirillum</taxon>
    </lineage>
</organism>
<dbReference type="STRING" id="80876.SAMN05421779_101197"/>
<accession>A0A1N7IJ71</accession>
<dbReference type="EMBL" id="FTOA01000001">
    <property type="protein sequence ID" value="SIS37135.1"/>
    <property type="molecule type" value="Genomic_DNA"/>
</dbReference>
<gene>
    <name evidence="1" type="ORF">SAMN05421779_101197</name>
</gene>
<keyword evidence="2" id="KW-1185">Reference proteome</keyword>
<proteinExistence type="predicted"/>
<dbReference type="Proteomes" id="UP000185678">
    <property type="component" value="Unassembled WGS sequence"/>
</dbReference>
<reference evidence="1 2" key="1">
    <citation type="submission" date="2017-01" db="EMBL/GenBank/DDBJ databases">
        <authorList>
            <person name="Mah S.A."/>
            <person name="Swanson W.J."/>
            <person name="Moy G.W."/>
            <person name="Vacquier V.D."/>
        </authorList>
    </citation>
    <scope>NUCLEOTIDE SEQUENCE [LARGE SCALE GENOMIC DNA]</scope>
    <source>
        <strain evidence="1 2">DSM 11589</strain>
    </source>
</reference>
<evidence type="ECO:0000313" key="2">
    <source>
        <dbReference type="Proteomes" id="UP000185678"/>
    </source>
</evidence>
<dbReference type="AlphaFoldDB" id="A0A1N7IJ71"/>
<protein>
    <submittedName>
        <fullName evidence="1">Uncharacterized protein</fullName>
    </submittedName>
</protein>
<name>A0A1N7IJ71_9PROT</name>
<evidence type="ECO:0000313" key="1">
    <source>
        <dbReference type="EMBL" id="SIS37135.1"/>
    </source>
</evidence>